<organism evidence="2 3">
    <name type="scientific">Pseudomonas moraviensis</name>
    <dbReference type="NCBI Taxonomy" id="321662"/>
    <lineage>
        <taxon>Bacteria</taxon>
        <taxon>Pseudomonadati</taxon>
        <taxon>Pseudomonadota</taxon>
        <taxon>Gammaproteobacteria</taxon>
        <taxon>Pseudomonadales</taxon>
        <taxon>Pseudomonadaceae</taxon>
        <taxon>Pseudomonas</taxon>
    </lineage>
</organism>
<feature type="compositionally biased region" description="Basic and acidic residues" evidence="1">
    <location>
        <begin position="290"/>
        <end position="301"/>
    </location>
</feature>
<dbReference type="EMBL" id="MOCA01000002">
    <property type="protein sequence ID" value="ROO02351.1"/>
    <property type="molecule type" value="Genomic_DNA"/>
</dbReference>
<accession>A0A423NVX1</accession>
<protein>
    <submittedName>
        <fullName evidence="2">Uncharacterized protein</fullName>
    </submittedName>
</protein>
<dbReference type="Proteomes" id="UP000284207">
    <property type="component" value="Unassembled WGS sequence"/>
</dbReference>
<reference evidence="2 3" key="1">
    <citation type="submission" date="2016-10" db="EMBL/GenBank/DDBJ databases">
        <title>Comparative genome analysis of multiple Pseudomonas spp. focuses on biocontrol and plant growth promoting traits.</title>
        <authorList>
            <person name="Tao X.-Y."/>
            <person name="Taylor C.G."/>
        </authorList>
    </citation>
    <scope>NUCLEOTIDE SEQUENCE [LARGE SCALE GENOMIC DNA]</scope>
    <source>
        <strain evidence="2 3">36B3</strain>
    </source>
</reference>
<name>A0A423NVX1_9PSED</name>
<evidence type="ECO:0000313" key="3">
    <source>
        <dbReference type="Proteomes" id="UP000284207"/>
    </source>
</evidence>
<feature type="region of interest" description="Disordered" evidence="1">
    <location>
        <begin position="290"/>
        <end position="331"/>
    </location>
</feature>
<gene>
    <name evidence="2" type="ORF">BK674_03980</name>
</gene>
<evidence type="ECO:0000313" key="2">
    <source>
        <dbReference type="EMBL" id="ROO02351.1"/>
    </source>
</evidence>
<evidence type="ECO:0000256" key="1">
    <source>
        <dbReference type="SAM" id="MobiDB-lite"/>
    </source>
</evidence>
<proteinExistence type="predicted"/>
<sequence>MWDGRSLAETRFNYTTPLNPTILLIPMTLPANLTDKEGPHELSYYLNQGGNIGNVTPVEINVDRRAPLPITEVIVPAEVERDGITKKYLDDNGHVLITVEEYVGSMLDDVVECFIGTSVPLPTLIGTITRKDLTTPLEFQLTAAMLDDEEGLRAIYWQVTDRKGNKSLHSPYKRLNVTLTDPPADLLPLDIPLYSDNLIDLADAQQPIGVGIKDEYTNFIEGDQLEVTWDGQLQSALTIPGFPFYVDVPFRNVFNGNADPKTVTASYQIKRKGVPHPLVPIELNNISVDLRKPGEPIDPDKPGNPNPDLPRVTVQGDSGGAPNQLREADNTGPVVVTAQLYTGAKENDEVQLYWKGEPVDAADGGVVTIGTTLPTDLEFTVEWSVFDSAGNGDPIKAHYVIGHDLNDNVDVSMPTDVDVLIRPGVVPEVKFQHLDQDLGLLNCSSLRRHDVAGVVVEVLVAGGEPQLAEQELTFTYQGYSDAAGTIKDDTEAKVTYTPSDQEAADGFIVRIPYDPAVVTTGNAWGGIRYSALIDGRDTPSAEHSVRVYMVNPSGGSCPLP</sequence>
<comment type="caution">
    <text evidence="2">The sequence shown here is derived from an EMBL/GenBank/DDBJ whole genome shotgun (WGS) entry which is preliminary data.</text>
</comment>
<dbReference type="AlphaFoldDB" id="A0A423NVX1"/>